<feature type="compositionally biased region" description="Basic and acidic residues" evidence="1">
    <location>
        <begin position="61"/>
        <end position="76"/>
    </location>
</feature>
<name>A0AAD5S4Y3_9FUNG</name>
<feature type="compositionally biased region" description="Polar residues" evidence="1">
    <location>
        <begin position="107"/>
        <end position="129"/>
    </location>
</feature>
<comment type="caution">
    <text evidence="2">The sequence shown here is derived from an EMBL/GenBank/DDBJ whole genome shotgun (WGS) entry which is preliminary data.</text>
</comment>
<feature type="region of interest" description="Disordered" evidence="1">
    <location>
        <begin position="51"/>
        <end position="129"/>
    </location>
</feature>
<dbReference type="EMBL" id="JADGJD010001599">
    <property type="protein sequence ID" value="KAJ3039917.1"/>
    <property type="molecule type" value="Genomic_DNA"/>
</dbReference>
<dbReference type="AlphaFoldDB" id="A0AAD5S4Y3"/>
<feature type="compositionally biased region" description="Polar residues" evidence="1">
    <location>
        <begin position="264"/>
        <end position="274"/>
    </location>
</feature>
<evidence type="ECO:0000313" key="3">
    <source>
        <dbReference type="Proteomes" id="UP001212841"/>
    </source>
</evidence>
<dbReference type="Proteomes" id="UP001212841">
    <property type="component" value="Unassembled WGS sequence"/>
</dbReference>
<organism evidence="2 3">
    <name type="scientific">Rhizophlyctis rosea</name>
    <dbReference type="NCBI Taxonomy" id="64517"/>
    <lineage>
        <taxon>Eukaryota</taxon>
        <taxon>Fungi</taxon>
        <taxon>Fungi incertae sedis</taxon>
        <taxon>Chytridiomycota</taxon>
        <taxon>Chytridiomycota incertae sedis</taxon>
        <taxon>Chytridiomycetes</taxon>
        <taxon>Rhizophlyctidales</taxon>
        <taxon>Rhizophlyctidaceae</taxon>
        <taxon>Rhizophlyctis</taxon>
    </lineage>
</organism>
<proteinExistence type="predicted"/>
<keyword evidence="3" id="KW-1185">Reference proteome</keyword>
<evidence type="ECO:0000256" key="1">
    <source>
        <dbReference type="SAM" id="MobiDB-lite"/>
    </source>
</evidence>
<feature type="compositionally biased region" description="Polar residues" evidence="1">
    <location>
        <begin position="304"/>
        <end position="314"/>
    </location>
</feature>
<accession>A0AAD5S4Y3</accession>
<reference evidence="2" key="1">
    <citation type="submission" date="2020-05" db="EMBL/GenBank/DDBJ databases">
        <title>Phylogenomic resolution of chytrid fungi.</title>
        <authorList>
            <person name="Stajich J.E."/>
            <person name="Amses K."/>
            <person name="Simmons R."/>
            <person name="Seto K."/>
            <person name="Myers J."/>
            <person name="Bonds A."/>
            <person name="Quandt C.A."/>
            <person name="Barry K."/>
            <person name="Liu P."/>
            <person name="Grigoriev I."/>
            <person name="Longcore J.E."/>
            <person name="James T.Y."/>
        </authorList>
    </citation>
    <scope>NUCLEOTIDE SEQUENCE</scope>
    <source>
        <strain evidence="2">JEL0318</strain>
    </source>
</reference>
<gene>
    <name evidence="2" type="ORF">HK097_002701</name>
</gene>
<feature type="compositionally biased region" description="Basic and acidic residues" evidence="1">
    <location>
        <begin position="375"/>
        <end position="388"/>
    </location>
</feature>
<feature type="non-terminal residue" evidence="2">
    <location>
        <position position="448"/>
    </location>
</feature>
<feature type="compositionally biased region" description="Polar residues" evidence="1">
    <location>
        <begin position="85"/>
        <end position="94"/>
    </location>
</feature>
<sequence length="448" mass="49259">MSRIRDRPRRAPPPDLSTLLGRINAVLDDNSSDTFNTSISNLDAQIQKEERGLRSLTSGGDRGKGSGDELVEERGRSRSGADSGFATSGRTSPTLFGARSTKPLQPIASTPVPNARQAETSTPYPPSNTTLQIPNLSISHIDDSLSMPTLDEAHFDRLGKRVTFSEMIMERTISSMGSSSYMGRLYQSCCLATVNFYQRDEKQAHQKIQYTITRRIEYRSPSSFSELYSPKSDLSQKAGDREKEQFADLSYDVPDMNTDRESLGNANSGVNGFQSHGGDAQPTFADHENENQENVPPSDGPLTPSRNELSQTPVTAIRIGKPREISHTPIRFGMAQDPKISFQGRDPFGSVPSPKSPMAAEFVIRSPFSRSGGTPKRDGSPPLRENRTPSKPGLQSIDEDRELIDDGVTPKPMRTTPAQRSVSPVPLKNRFAWEEEDGGGEERVEQGK</sequence>
<feature type="region of interest" description="Disordered" evidence="1">
    <location>
        <begin position="222"/>
        <end position="448"/>
    </location>
</feature>
<evidence type="ECO:0000313" key="2">
    <source>
        <dbReference type="EMBL" id="KAJ3039917.1"/>
    </source>
</evidence>
<protein>
    <submittedName>
        <fullName evidence="2">Uncharacterized protein</fullName>
    </submittedName>
</protein>